<dbReference type="AlphaFoldDB" id="A0AAX6E5I7"/>
<reference evidence="2" key="1">
    <citation type="journal article" date="2023" name="GigaByte">
        <title>Genome assembly of the bearded iris, Iris pallida Lam.</title>
        <authorList>
            <person name="Bruccoleri R.E."/>
            <person name="Oakeley E.J."/>
            <person name="Faust A.M.E."/>
            <person name="Altorfer M."/>
            <person name="Dessus-Babus S."/>
            <person name="Burckhardt D."/>
            <person name="Oertli M."/>
            <person name="Naumann U."/>
            <person name="Petersen F."/>
            <person name="Wong J."/>
        </authorList>
    </citation>
    <scope>NUCLEOTIDE SEQUENCE</scope>
    <source>
        <strain evidence="2">GSM-AAB239-AS_SAM_17_03QT</strain>
    </source>
</reference>
<keyword evidence="2" id="KW-0436">Ligase</keyword>
<name>A0AAX6E5I7_IRIPA</name>
<dbReference type="GO" id="GO:0016874">
    <property type="term" value="F:ligase activity"/>
    <property type="evidence" value="ECO:0007669"/>
    <property type="project" value="UniProtKB-KW"/>
</dbReference>
<protein>
    <submittedName>
        <fullName evidence="2">E4 SUMO-protein ligase PIAL2-like isoform X2</fullName>
    </submittedName>
</protein>
<evidence type="ECO:0000313" key="3">
    <source>
        <dbReference type="Proteomes" id="UP001140949"/>
    </source>
</evidence>
<feature type="region of interest" description="Disordered" evidence="1">
    <location>
        <begin position="513"/>
        <end position="539"/>
    </location>
</feature>
<sequence length="710" mass="76605">MASAIPHHPAAAPSPSSASPLQFSSVAEANSYRLKAIVERLSFICRGAGRFDPAEFSSLSFALARGVDYALTISDVPAVAHRLPSLMKQTYERRNNSALRPAIMVLSISAKNACKYGWFRTADADEILRMANELFDSFCMTQSVPTGLADPLDVILKIIPRFYPQLKFCSLIVSFEAKILGEVGKDVSNVAISADGSWNPVVEHNERKDQVDSGAQPGQQDCNMECGSNKHANTLEDVDLTTEDDKGEETMSLRQAKHLNGLIIQSDNHACETEDTKPFKYNRDFFGSQVLSESPLASYGSVTTNPPSSVISNGIWCRNFSNSVSKGSPASGRPNACAVGTSESLLAVMTNPVMPDDVSPVFNQEPLVALQASQSTFPYEHLSQVRHLVENMQLQLPQQVGSSMVSREVSRPPIPRHVNRTPIAVQALPVQDQLPSSFKRMRINGPSVSSSSSPMTVQPLTEIPGGLGAPSGNMELQQYLRTPDLSMIQDRDHQNQPHIRSAAWQQAAALPTSNPISTRVPPIQSRGAGAYRVSQPPFDAKDARRHLYNSLRSQYTNQSSSGTLRSNPGLTLGASRELPGQHVAQQLVSPVGGAANTTQASRIAPSGMTMASSPRLSSTEEPQNMTELQPDQNWRPTGRMRGSLTGSAYSAALNQYLTPTQLTPRPPVPSVVPSISDQLPELNANTLSAHEPTTQPGHGDVGSRPGGSSI</sequence>
<proteinExistence type="predicted"/>
<evidence type="ECO:0000313" key="2">
    <source>
        <dbReference type="EMBL" id="KAJ6799316.1"/>
    </source>
</evidence>
<feature type="region of interest" description="Disordered" evidence="1">
    <location>
        <begin position="660"/>
        <end position="710"/>
    </location>
</feature>
<keyword evidence="3" id="KW-1185">Reference proteome</keyword>
<evidence type="ECO:0000256" key="1">
    <source>
        <dbReference type="SAM" id="MobiDB-lite"/>
    </source>
</evidence>
<feature type="region of interest" description="Disordered" evidence="1">
    <location>
        <begin position="605"/>
        <end position="637"/>
    </location>
</feature>
<comment type="caution">
    <text evidence="2">The sequence shown here is derived from an EMBL/GenBank/DDBJ whole genome shotgun (WGS) entry which is preliminary data.</text>
</comment>
<feature type="region of interest" description="Disordered" evidence="1">
    <location>
        <begin position="446"/>
        <end position="473"/>
    </location>
</feature>
<organism evidence="2 3">
    <name type="scientific">Iris pallida</name>
    <name type="common">Sweet iris</name>
    <dbReference type="NCBI Taxonomy" id="29817"/>
    <lineage>
        <taxon>Eukaryota</taxon>
        <taxon>Viridiplantae</taxon>
        <taxon>Streptophyta</taxon>
        <taxon>Embryophyta</taxon>
        <taxon>Tracheophyta</taxon>
        <taxon>Spermatophyta</taxon>
        <taxon>Magnoliopsida</taxon>
        <taxon>Liliopsida</taxon>
        <taxon>Asparagales</taxon>
        <taxon>Iridaceae</taxon>
        <taxon>Iridoideae</taxon>
        <taxon>Irideae</taxon>
        <taxon>Iris</taxon>
    </lineage>
</organism>
<feature type="compositionally biased region" description="Polar residues" evidence="1">
    <location>
        <begin position="609"/>
        <end position="635"/>
    </location>
</feature>
<accession>A0AAX6E5I7</accession>
<dbReference type="Proteomes" id="UP001140949">
    <property type="component" value="Unassembled WGS sequence"/>
</dbReference>
<gene>
    <name evidence="2" type="ORF">M6B38_207460</name>
</gene>
<reference evidence="2" key="2">
    <citation type="submission" date="2023-04" db="EMBL/GenBank/DDBJ databases">
        <authorList>
            <person name="Bruccoleri R.E."/>
            <person name="Oakeley E.J."/>
            <person name="Faust A.-M."/>
            <person name="Dessus-Babus S."/>
            <person name="Altorfer M."/>
            <person name="Burckhardt D."/>
            <person name="Oertli M."/>
            <person name="Naumann U."/>
            <person name="Petersen F."/>
            <person name="Wong J."/>
        </authorList>
    </citation>
    <scope>NUCLEOTIDE SEQUENCE</scope>
    <source>
        <strain evidence="2">GSM-AAB239-AS_SAM_17_03QT</strain>
        <tissue evidence="2">Leaf</tissue>
    </source>
</reference>
<dbReference type="EMBL" id="JANAVB010039818">
    <property type="protein sequence ID" value="KAJ6799316.1"/>
    <property type="molecule type" value="Genomic_DNA"/>
</dbReference>
<feature type="compositionally biased region" description="Polar residues" evidence="1">
    <location>
        <begin position="683"/>
        <end position="696"/>
    </location>
</feature>